<dbReference type="Gene3D" id="3.30.420.240">
    <property type="match status" value="1"/>
</dbReference>
<dbReference type="RefSeq" id="WP_097281311.1">
    <property type="nucleotide sequence ID" value="NZ_OCNJ01000013.1"/>
</dbReference>
<dbReference type="InterPro" id="IPR027417">
    <property type="entry name" value="P-loop_NTPase"/>
</dbReference>
<dbReference type="InterPro" id="IPR006517">
    <property type="entry name" value="Phage_terminase_lsu-like_C"/>
</dbReference>
<gene>
    <name evidence="1" type="ORF">SAMN05421508_11385</name>
</gene>
<keyword evidence="2" id="KW-1185">Reference proteome</keyword>
<evidence type="ECO:0000313" key="2">
    <source>
        <dbReference type="Proteomes" id="UP000219621"/>
    </source>
</evidence>
<dbReference type="AlphaFoldDB" id="A0A286GYS2"/>
<reference evidence="1 2" key="1">
    <citation type="submission" date="2017-09" db="EMBL/GenBank/DDBJ databases">
        <authorList>
            <person name="Ehlers B."/>
            <person name="Leendertz F.H."/>
        </authorList>
    </citation>
    <scope>NUCLEOTIDE SEQUENCE [LARGE SCALE GENOMIC DNA]</scope>
    <source>
        <strain evidence="1 2">USBA 140</strain>
    </source>
</reference>
<evidence type="ECO:0000313" key="1">
    <source>
        <dbReference type="EMBL" id="SOE00657.1"/>
    </source>
</evidence>
<dbReference type="Proteomes" id="UP000219621">
    <property type="component" value="Unassembled WGS sequence"/>
</dbReference>
<accession>A0A286GYS2</accession>
<name>A0A286GYS2_9PROT</name>
<proteinExistence type="predicted"/>
<dbReference type="NCBIfam" id="TIGR01630">
    <property type="entry name" value="psiM2_ORF9"/>
    <property type="match status" value="1"/>
</dbReference>
<sequence length="579" mass="64565">MKAGGIPRWKRKGRFGTEEFLEEARLLAQSLRDQIAQADVLGDDFPADAASIAARRRRAGDDFGYFCRTYFPHRGRAEYSTFHRWIFARCHEITEAGGGARDAVAAPRGNAKSTYLTELFPLWCILTRRRRYPVILSDAIEVAAMMLEGIKTELTDNPRLAVDFPAETGQGAVWQVGVIVTRTGCKVQCGGARKRLRGFRHGAQRPDLVILDDLENDENVRSPEQRQKLDDWINKTVEPLGPPDGSMDIVYVGTVLHLDSVLARKLKDPTWQSTRFQAIIRWPDRMDLWEQWEEVYRNTEAGGAAAAEEFYLANRDEMERGAEVLWPAVQTLKRLMLIRMRVGTSAFNSEYQNNPLATDATFTAVTYWVQLQPRLVYFGALDPSLGKNNKSRSDPSALLIGAFDRQAPRLDVVEASIRRRPPNVIIADAIALQRQYRCVLWFVESVQFQDFLRTELMAAAARAGINMPCRAVLNSTDKDLRIESLQPPIDAGMIRFHPSQTTLLAQLQGWPQADHDDGPDALEMLWAGAVASAALVDGGGIVVGGRRASATLEPTRAAPAQMHGAGFATAPSSLNLRDY</sequence>
<dbReference type="OrthoDB" id="378710at2"/>
<dbReference type="Gene3D" id="3.40.50.300">
    <property type="entry name" value="P-loop containing nucleotide triphosphate hydrolases"/>
    <property type="match status" value="1"/>
</dbReference>
<organism evidence="1 2">
    <name type="scientific">Caenispirillum bisanense</name>
    <dbReference type="NCBI Taxonomy" id="414052"/>
    <lineage>
        <taxon>Bacteria</taxon>
        <taxon>Pseudomonadati</taxon>
        <taxon>Pseudomonadota</taxon>
        <taxon>Alphaproteobacteria</taxon>
        <taxon>Rhodospirillales</taxon>
        <taxon>Novispirillaceae</taxon>
        <taxon>Caenispirillum</taxon>
    </lineage>
</organism>
<dbReference type="EMBL" id="OCNJ01000013">
    <property type="protein sequence ID" value="SOE00657.1"/>
    <property type="molecule type" value="Genomic_DNA"/>
</dbReference>
<protein>
    <submittedName>
        <fullName evidence="1">Phage uncharacterized protein (Putative large terminase), C-terminal domain-containing protein</fullName>
    </submittedName>
</protein>